<name>A0A9J5VYI3_SOLCO</name>
<sequence length="102" mass="11929">MTDVVTNSRIFPYYAKLMGRFKITAYTTYFLIEPLYGPAQNHKNKNKIDPRLNIVRSNDKSYDISIRIFLRDPKWISTLMILDDGCTQLILVGFTSKKIYSK</sequence>
<evidence type="ECO:0000313" key="1">
    <source>
        <dbReference type="EMBL" id="KAG5568248.1"/>
    </source>
</evidence>
<comment type="caution">
    <text evidence="1">The sequence shown here is derived from an EMBL/GenBank/DDBJ whole genome shotgun (WGS) entry which is preliminary data.</text>
</comment>
<accession>A0A9J5VYI3</accession>
<protein>
    <submittedName>
        <fullName evidence="1">Uncharacterized protein</fullName>
    </submittedName>
</protein>
<reference evidence="1" key="1">
    <citation type="submission" date="2020-09" db="EMBL/GenBank/DDBJ databases">
        <title>De no assembly of potato wild relative species, Solanum commersonii.</title>
        <authorList>
            <person name="Cho K."/>
        </authorList>
    </citation>
    <scope>NUCLEOTIDE SEQUENCE</scope>
    <source>
        <strain evidence="1">LZ3.2</strain>
        <tissue evidence="1">Leaf</tissue>
    </source>
</reference>
<keyword evidence="2" id="KW-1185">Reference proteome</keyword>
<dbReference type="EMBL" id="JACXVP010000184">
    <property type="protein sequence ID" value="KAG5568248.1"/>
    <property type="molecule type" value="Genomic_DNA"/>
</dbReference>
<gene>
    <name evidence="1" type="ORF">H5410_064729</name>
</gene>
<organism evidence="1 2">
    <name type="scientific">Solanum commersonii</name>
    <name type="common">Commerson's wild potato</name>
    <name type="synonym">Commerson's nightshade</name>
    <dbReference type="NCBI Taxonomy" id="4109"/>
    <lineage>
        <taxon>Eukaryota</taxon>
        <taxon>Viridiplantae</taxon>
        <taxon>Streptophyta</taxon>
        <taxon>Embryophyta</taxon>
        <taxon>Tracheophyta</taxon>
        <taxon>Spermatophyta</taxon>
        <taxon>Magnoliopsida</taxon>
        <taxon>eudicotyledons</taxon>
        <taxon>Gunneridae</taxon>
        <taxon>Pentapetalae</taxon>
        <taxon>asterids</taxon>
        <taxon>lamiids</taxon>
        <taxon>Solanales</taxon>
        <taxon>Solanaceae</taxon>
        <taxon>Solanoideae</taxon>
        <taxon>Solaneae</taxon>
        <taxon>Solanum</taxon>
    </lineage>
</organism>
<dbReference type="Proteomes" id="UP000824120">
    <property type="component" value="Unassembled WGS sequence"/>
</dbReference>
<evidence type="ECO:0000313" key="2">
    <source>
        <dbReference type="Proteomes" id="UP000824120"/>
    </source>
</evidence>
<dbReference type="AlphaFoldDB" id="A0A9J5VYI3"/>
<proteinExistence type="predicted"/>